<feature type="region of interest" description="Disordered" evidence="1">
    <location>
        <begin position="1"/>
        <end position="177"/>
    </location>
</feature>
<sequence>MWNQDKEDLPKISGSVSRGEEKMSITDSAPIKGENHVGPTQNWKKHSRGQHFLFPSRCPTARIGDHADHSTNHNLAAPAASPTPSRSPPSTSTTFSPCSRRSPTPYPARCSGRWKPVSTRERCSRDTRPPAAPPPSSLSPNSRWPFSRRATSAPSRPTWPPTSRARRRGAGGTTLRP</sequence>
<name>A0A3L6S328_PANMI</name>
<feature type="compositionally biased region" description="Basic and acidic residues" evidence="1">
    <location>
        <begin position="1"/>
        <end position="10"/>
    </location>
</feature>
<evidence type="ECO:0000256" key="1">
    <source>
        <dbReference type="SAM" id="MobiDB-lite"/>
    </source>
</evidence>
<organism evidence="2 3">
    <name type="scientific">Panicum miliaceum</name>
    <name type="common">Proso millet</name>
    <name type="synonym">Broomcorn millet</name>
    <dbReference type="NCBI Taxonomy" id="4540"/>
    <lineage>
        <taxon>Eukaryota</taxon>
        <taxon>Viridiplantae</taxon>
        <taxon>Streptophyta</taxon>
        <taxon>Embryophyta</taxon>
        <taxon>Tracheophyta</taxon>
        <taxon>Spermatophyta</taxon>
        <taxon>Magnoliopsida</taxon>
        <taxon>Liliopsida</taxon>
        <taxon>Poales</taxon>
        <taxon>Poaceae</taxon>
        <taxon>PACMAD clade</taxon>
        <taxon>Panicoideae</taxon>
        <taxon>Panicodae</taxon>
        <taxon>Paniceae</taxon>
        <taxon>Panicinae</taxon>
        <taxon>Panicum</taxon>
        <taxon>Panicum sect. Panicum</taxon>
    </lineage>
</organism>
<dbReference type="AlphaFoldDB" id="A0A3L6S328"/>
<dbReference type="EMBL" id="PQIB02000006">
    <property type="protein sequence ID" value="RLN13335.1"/>
    <property type="molecule type" value="Genomic_DNA"/>
</dbReference>
<comment type="caution">
    <text evidence="2">The sequence shown here is derived from an EMBL/GenBank/DDBJ whole genome shotgun (WGS) entry which is preliminary data.</text>
</comment>
<reference evidence="3" key="1">
    <citation type="journal article" date="2019" name="Nat. Commun.">
        <title>The genome of broomcorn millet.</title>
        <authorList>
            <person name="Zou C."/>
            <person name="Miki D."/>
            <person name="Li D."/>
            <person name="Tang Q."/>
            <person name="Xiao L."/>
            <person name="Rajput S."/>
            <person name="Deng P."/>
            <person name="Jia W."/>
            <person name="Huang R."/>
            <person name="Zhang M."/>
            <person name="Sun Y."/>
            <person name="Hu J."/>
            <person name="Fu X."/>
            <person name="Schnable P.S."/>
            <person name="Li F."/>
            <person name="Zhang H."/>
            <person name="Feng B."/>
            <person name="Zhu X."/>
            <person name="Liu R."/>
            <person name="Schnable J.C."/>
            <person name="Zhu J.-K."/>
            <person name="Zhang H."/>
        </authorList>
    </citation>
    <scope>NUCLEOTIDE SEQUENCE [LARGE SCALE GENOMIC DNA]</scope>
</reference>
<evidence type="ECO:0000313" key="2">
    <source>
        <dbReference type="EMBL" id="RLN13335.1"/>
    </source>
</evidence>
<evidence type="ECO:0000313" key="3">
    <source>
        <dbReference type="Proteomes" id="UP000275267"/>
    </source>
</evidence>
<feature type="compositionally biased region" description="Basic and acidic residues" evidence="1">
    <location>
        <begin position="118"/>
        <end position="128"/>
    </location>
</feature>
<keyword evidence="3" id="KW-1185">Reference proteome</keyword>
<dbReference type="Proteomes" id="UP000275267">
    <property type="component" value="Unassembled WGS sequence"/>
</dbReference>
<proteinExistence type="predicted"/>
<feature type="compositionally biased region" description="Low complexity" evidence="1">
    <location>
        <begin position="76"/>
        <end position="103"/>
    </location>
</feature>
<accession>A0A3L6S328</accession>
<protein>
    <submittedName>
        <fullName evidence="2">Uncharacterized protein</fullName>
    </submittedName>
</protein>
<gene>
    <name evidence="2" type="ORF">C2845_PM09G12460</name>
</gene>